<accession>A0A1A8ZFD4</accession>
<organism evidence="1 2">
    <name type="scientific">Micromonospora narathiwatensis</name>
    <dbReference type="NCBI Taxonomy" id="299146"/>
    <lineage>
        <taxon>Bacteria</taxon>
        <taxon>Bacillati</taxon>
        <taxon>Actinomycetota</taxon>
        <taxon>Actinomycetes</taxon>
        <taxon>Micromonosporales</taxon>
        <taxon>Micromonosporaceae</taxon>
        <taxon>Micromonospora</taxon>
    </lineage>
</organism>
<dbReference type="EMBL" id="LT594324">
    <property type="protein sequence ID" value="SBT42585.1"/>
    <property type="molecule type" value="Genomic_DNA"/>
</dbReference>
<dbReference type="RefSeq" id="WP_091192646.1">
    <property type="nucleotide sequence ID" value="NZ_LT594324.1"/>
</dbReference>
<dbReference type="AlphaFoldDB" id="A0A1A8ZFD4"/>
<evidence type="ECO:0000313" key="1">
    <source>
        <dbReference type="EMBL" id="SBT42585.1"/>
    </source>
</evidence>
<sequence length="67" mass="7640">MAIVRLRLRGGPYDGVSMNWDVPDADDPPLTYELKLHGPHETTENVEYRRVERAAESWIYEAPRAAG</sequence>
<name>A0A1A8ZFD4_9ACTN</name>
<gene>
    <name evidence="1" type="ORF">GA0070621_1556</name>
</gene>
<dbReference type="Proteomes" id="UP000198765">
    <property type="component" value="Chromosome I"/>
</dbReference>
<dbReference type="OrthoDB" id="3393196at2"/>
<protein>
    <submittedName>
        <fullName evidence="1">Uncharacterized protein</fullName>
    </submittedName>
</protein>
<evidence type="ECO:0000313" key="2">
    <source>
        <dbReference type="Proteomes" id="UP000198765"/>
    </source>
</evidence>
<proteinExistence type="predicted"/>
<dbReference type="PATRIC" id="fig|299146.4.peg.1601"/>
<reference evidence="1 2" key="1">
    <citation type="submission" date="2016-06" db="EMBL/GenBank/DDBJ databases">
        <authorList>
            <person name="Kjaerup R.B."/>
            <person name="Dalgaard T.S."/>
            <person name="Juul-Madsen H.R."/>
        </authorList>
    </citation>
    <scope>NUCLEOTIDE SEQUENCE [LARGE SCALE GENOMIC DNA]</scope>
    <source>
        <strain evidence="1 2">DSM 45248</strain>
    </source>
</reference>
<keyword evidence="2" id="KW-1185">Reference proteome</keyword>